<keyword evidence="3" id="KW-0597">Phosphoprotein</keyword>
<dbReference type="Gene3D" id="3.30.565.10">
    <property type="entry name" value="Histidine kinase-like ATPase, C-terminal domain"/>
    <property type="match status" value="1"/>
</dbReference>
<dbReference type="Gene3D" id="1.10.287.130">
    <property type="match status" value="1"/>
</dbReference>
<dbReference type="PRINTS" id="PR00344">
    <property type="entry name" value="BCTRLSENSOR"/>
</dbReference>
<proteinExistence type="predicted"/>
<dbReference type="InterPro" id="IPR004358">
    <property type="entry name" value="Sig_transdc_His_kin-like_C"/>
</dbReference>
<dbReference type="InterPro" id="IPR003661">
    <property type="entry name" value="HisK_dim/P_dom"/>
</dbReference>
<evidence type="ECO:0000256" key="2">
    <source>
        <dbReference type="ARBA" id="ARBA00012438"/>
    </source>
</evidence>
<dbReference type="Proteomes" id="UP000077763">
    <property type="component" value="Unassembled WGS sequence"/>
</dbReference>
<reference evidence="8" key="1">
    <citation type="submission" date="2016-03" db="EMBL/GenBank/DDBJ databases">
        <authorList>
            <person name="Heylen K."/>
            <person name="De Vos P."/>
            <person name="Vekeman B."/>
        </authorList>
    </citation>
    <scope>NUCLEOTIDE SEQUENCE [LARGE SCALE GENOMIC DNA]</scope>
    <source>
        <strain evidence="8">R-45371</strain>
    </source>
</reference>
<dbReference type="Pfam" id="PF00512">
    <property type="entry name" value="HisKA"/>
    <property type="match status" value="1"/>
</dbReference>
<evidence type="ECO:0000313" key="8">
    <source>
        <dbReference type="Proteomes" id="UP000077763"/>
    </source>
</evidence>
<sequence>MTQAPSHQELEERVKQLETRVRKLSEEKANLYLVLHLVELLNPIAGVEGLLESLMTALCGSLGGSNVEIYYLDQGEIHYANLAGERQVIDHIDDPLIKEVFQYRRFVEQTTDSQHTLLRGMTPAIACTWVMPLQVGKELIGAIKMTDMLGSAQMRDYLSPFFSHMALILSNEIKTRIAESANQAKSNFLATMSHEIRTPLNGILGMAQLLSLPDCDPSKHQECARTILASGQTLLTLLNDVLDLSKIEANRLELIYSATQPRQIITEVQSLFGESAHQKNLRIETVWLGPSEQCYLLDQLRIRQMLSNLVSNAIKFTNQGAIRIQVTELSRQGSQAQLEFSVSDQGIGIAAEQQSLLFKPFTQIDASSTRRYAGTGLGLSIVQRFAGLMQGEAGVESSPGMGARFWFKIRCDLVDCQLHNHNSEQERLPVPCAELYSAAANAGLHRDTPVYAGQTVFAVADSAISTEDITLLHRNLEIRPLLDELDNLLAKNMFHAINHVRPLHNLLRGSAVELPFSEIAQSVNEMKFDQARQQLRQLYFVLGWDGAKTE</sequence>
<dbReference type="InterPro" id="IPR036890">
    <property type="entry name" value="HATPase_C_sf"/>
</dbReference>
<dbReference type="SUPFAM" id="SSF47384">
    <property type="entry name" value="Homodimeric domain of signal transducing histidine kinase"/>
    <property type="match status" value="1"/>
</dbReference>
<evidence type="ECO:0000256" key="1">
    <source>
        <dbReference type="ARBA" id="ARBA00000085"/>
    </source>
</evidence>
<dbReference type="PANTHER" id="PTHR45339">
    <property type="entry name" value="HYBRID SIGNAL TRANSDUCTION HISTIDINE KINASE J"/>
    <property type="match status" value="1"/>
</dbReference>
<keyword evidence="5" id="KW-0175">Coiled coil</keyword>
<dbReference type="SUPFAM" id="SSF55874">
    <property type="entry name" value="ATPase domain of HSP90 chaperone/DNA topoisomerase II/histidine kinase"/>
    <property type="match status" value="1"/>
</dbReference>
<dbReference type="EC" id="2.7.13.3" evidence="2"/>
<organism evidence="7 8">
    <name type="scientific">Methylomonas methanica</name>
    <dbReference type="NCBI Taxonomy" id="421"/>
    <lineage>
        <taxon>Bacteria</taxon>
        <taxon>Pseudomonadati</taxon>
        <taxon>Pseudomonadota</taxon>
        <taxon>Gammaproteobacteria</taxon>
        <taxon>Methylococcales</taxon>
        <taxon>Methylococcaceae</taxon>
        <taxon>Methylomonas</taxon>
    </lineage>
</organism>
<evidence type="ECO:0000256" key="3">
    <source>
        <dbReference type="ARBA" id="ARBA00022553"/>
    </source>
</evidence>
<dbReference type="FunFam" id="3.30.565.10:FF:000010">
    <property type="entry name" value="Sensor histidine kinase RcsC"/>
    <property type="match status" value="1"/>
</dbReference>
<keyword evidence="4" id="KW-0902">Two-component regulatory system</keyword>
<dbReference type="SMART" id="SM00388">
    <property type="entry name" value="HisKA"/>
    <property type="match status" value="1"/>
</dbReference>
<gene>
    <name evidence="7" type="ORF">A1353_11330</name>
</gene>
<feature type="coiled-coil region" evidence="5">
    <location>
        <begin position="7"/>
        <end position="34"/>
    </location>
</feature>
<dbReference type="CDD" id="cd16922">
    <property type="entry name" value="HATPase_EvgS-ArcB-TorS-like"/>
    <property type="match status" value="1"/>
</dbReference>
<evidence type="ECO:0000256" key="4">
    <source>
        <dbReference type="ARBA" id="ARBA00023012"/>
    </source>
</evidence>
<dbReference type="SMART" id="SM00387">
    <property type="entry name" value="HATPase_c"/>
    <property type="match status" value="1"/>
</dbReference>
<dbReference type="SUPFAM" id="SSF55781">
    <property type="entry name" value="GAF domain-like"/>
    <property type="match status" value="1"/>
</dbReference>
<dbReference type="AlphaFoldDB" id="A0A177MJL1"/>
<dbReference type="PROSITE" id="PS50109">
    <property type="entry name" value="HIS_KIN"/>
    <property type="match status" value="1"/>
</dbReference>
<evidence type="ECO:0000256" key="5">
    <source>
        <dbReference type="SAM" id="Coils"/>
    </source>
</evidence>
<dbReference type="InterPro" id="IPR005467">
    <property type="entry name" value="His_kinase_dom"/>
</dbReference>
<evidence type="ECO:0000259" key="6">
    <source>
        <dbReference type="PROSITE" id="PS50109"/>
    </source>
</evidence>
<evidence type="ECO:0000313" key="7">
    <source>
        <dbReference type="EMBL" id="OAI05555.1"/>
    </source>
</evidence>
<dbReference type="GO" id="GO:0000155">
    <property type="term" value="F:phosphorelay sensor kinase activity"/>
    <property type="evidence" value="ECO:0007669"/>
    <property type="project" value="InterPro"/>
</dbReference>
<name>A0A177MJL1_METMH</name>
<dbReference type="RefSeq" id="WP_064036379.1">
    <property type="nucleotide sequence ID" value="NZ_LUUH01000041.1"/>
</dbReference>
<accession>A0A177MJL1</accession>
<feature type="domain" description="Histidine kinase" evidence="6">
    <location>
        <begin position="191"/>
        <end position="413"/>
    </location>
</feature>
<dbReference type="Pfam" id="PF02518">
    <property type="entry name" value="HATPase_c"/>
    <property type="match status" value="1"/>
</dbReference>
<dbReference type="InterPro" id="IPR003594">
    <property type="entry name" value="HATPase_dom"/>
</dbReference>
<protein>
    <recommendedName>
        <fullName evidence="2">histidine kinase</fullName>
        <ecNumber evidence="2">2.7.13.3</ecNumber>
    </recommendedName>
</protein>
<comment type="catalytic activity">
    <reaction evidence="1">
        <text>ATP + protein L-histidine = ADP + protein N-phospho-L-histidine.</text>
        <dbReference type="EC" id="2.7.13.3"/>
    </reaction>
</comment>
<dbReference type="CDD" id="cd00082">
    <property type="entry name" value="HisKA"/>
    <property type="match status" value="1"/>
</dbReference>
<dbReference type="InterPro" id="IPR036097">
    <property type="entry name" value="HisK_dim/P_sf"/>
</dbReference>
<comment type="caution">
    <text evidence="7">The sequence shown here is derived from an EMBL/GenBank/DDBJ whole genome shotgun (WGS) entry which is preliminary data.</text>
</comment>
<dbReference type="EMBL" id="LUUH01000041">
    <property type="protein sequence ID" value="OAI05555.1"/>
    <property type="molecule type" value="Genomic_DNA"/>
</dbReference>
<dbReference type="PANTHER" id="PTHR45339:SF1">
    <property type="entry name" value="HYBRID SIGNAL TRANSDUCTION HISTIDINE KINASE J"/>
    <property type="match status" value="1"/>
</dbReference>